<keyword evidence="1" id="KW-0732">Signal</keyword>
<dbReference type="InterPro" id="IPR013517">
    <property type="entry name" value="FG-GAP"/>
</dbReference>
<dbReference type="PANTHER" id="PTHR44103:SF1">
    <property type="entry name" value="PROPROTEIN CONVERTASE P"/>
    <property type="match status" value="1"/>
</dbReference>
<name>A0ABT5BJM3_9BACT</name>
<dbReference type="PANTHER" id="PTHR44103">
    <property type="entry name" value="PROPROTEIN CONVERTASE P"/>
    <property type="match status" value="1"/>
</dbReference>
<evidence type="ECO:0000313" key="4">
    <source>
        <dbReference type="Proteomes" id="UP001217838"/>
    </source>
</evidence>
<keyword evidence="4" id="KW-1185">Reference proteome</keyword>
<dbReference type="Pfam" id="PF13517">
    <property type="entry name" value="FG-GAP_3"/>
    <property type="match status" value="6"/>
</dbReference>
<comment type="caution">
    <text evidence="3">The sequence shown here is derived from an EMBL/GenBank/DDBJ whole genome shotgun (WGS) entry which is preliminary data.</text>
</comment>
<dbReference type="PROSITE" id="PS51257">
    <property type="entry name" value="PROKAR_LIPOPROTEIN"/>
    <property type="match status" value="1"/>
</dbReference>
<gene>
    <name evidence="3" type="ORF">POL58_41810</name>
</gene>
<dbReference type="InterPro" id="IPR028994">
    <property type="entry name" value="Integrin_alpha_N"/>
</dbReference>
<accession>A0ABT5BJM3</accession>
<evidence type="ECO:0000256" key="2">
    <source>
        <dbReference type="SAM" id="MobiDB-lite"/>
    </source>
</evidence>
<evidence type="ECO:0000313" key="3">
    <source>
        <dbReference type="EMBL" id="MDC0674359.1"/>
    </source>
</evidence>
<dbReference type="Proteomes" id="UP001217838">
    <property type="component" value="Unassembled WGS sequence"/>
</dbReference>
<dbReference type="RefSeq" id="WP_272008525.1">
    <property type="nucleotide sequence ID" value="NZ_JAQNDN010000024.1"/>
</dbReference>
<evidence type="ECO:0000256" key="1">
    <source>
        <dbReference type="ARBA" id="ARBA00022729"/>
    </source>
</evidence>
<protein>
    <submittedName>
        <fullName evidence="3">VCBS repeat-containing protein</fullName>
    </submittedName>
</protein>
<dbReference type="EMBL" id="JAQNDN010000024">
    <property type="protein sequence ID" value="MDC0674359.1"/>
    <property type="molecule type" value="Genomic_DNA"/>
</dbReference>
<feature type="region of interest" description="Disordered" evidence="2">
    <location>
        <begin position="32"/>
        <end position="128"/>
    </location>
</feature>
<sequence length="824" mass="84755">MVHPARFSRAFTDRATLTLLTGHLGFAACGDDTSQGQTDSASSTTTSGASTSDTSAGDPPTQGSASLSGTTGDPTAAPTTTRPDDTTDTTDTTATSGVDPTAASTTGTTGTDTTGTDTDDTGEPPLQGVLDFDAIKTYSKGYFGGHEYVVADLDGDGRTDAVTLDDVDNQVVVVLAGADGYYTPGEAHAVPQVWRLALGDVNGDARFDILVTTSSDIGARLLLGNGDGTFQAPVALPAVKQRTGPTFADIDDDGDLDLMLAKDPTNVAVHLGDGAGGFGPESSFLANVNTKWLGSGDIDGDGLADLVLLNDSSDPKVQIGLSLGDGGFALQPVVDVPPMGGIAVEFTTQVVVADVDADGHADVLAVDREGIGVLLGGPDGALDYVARYRTGKEGAHAAVGDWDGDGVLDLASTSGDDTLLYVRYGAGDGTFSEPPVLYDSARCNRVEAGDVDADGVADLMLGCAGLGVAKNRGDGRFTAAPALIGGLRPSESVIADFDEDGHADVVAGFEDSEEIVVFRGNGDLTFADPIEPSLPVTAEPRDLIAADIDEDGHLDLLASIHGLGPDKTLVIHFGDGTGHFEAPASYPGPWRLAVADLDEDGHLDVLTAGYDFLLPMLGDGSGVLTPGAQIPAGQGLYNIAVADLDGDGDLDAAAPSYQTKEIVLFRGEGDGSFSPQVSTISSALTPWRVEAGDFTDDGIVDLMLAVFSQQVMPGLAIHPGLGDGSFGPPVDVPESFFLGESTMVVADFNKDQRPDVFYAPTNGQVVARAGLAGGGFGEPLIYQLFLPRSFAVGDVDHDELPDVVLGSQGGQTRTHFSLFRNASY</sequence>
<feature type="compositionally biased region" description="Low complexity" evidence="2">
    <location>
        <begin position="32"/>
        <end position="58"/>
    </location>
</feature>
<proteinExistence type="predicted"/>
<dbReference type="SUPFAM" id="SSF69318">
    <property type="entry name" value="Integrin alpha N-terminal domain"/>
    <property type="match status" value="2"/>
</dbReference>
<reference evidence="3 4" key="1">
    <citation type="submission" date="2022-11" db="EMBL/GenBank/DDBJ databases">
        <title>Minimal conservation of predation-associated metabolite biosynthetic gene clusters underscores biosynthetic potential of Myxococcota including descriptions for ten novel species: Archangium lansinium sp. nov., Myxococcus landrumus sp. nov., Nannocystis bai.</title>
        <authorList>
            <person name="Ahearne A."/>
            <person name="Stevens C."/>
            <person name="Dowd S."/>
        </authorList>
    </citation>
    <scope>NUCLEOTIDE SEQUENCE [LARGE SCALE GENOMIC DNA]</scope>
    <source>
        <strain evidence="3 4">NCELM</strain>
    </source>
</reference>
<feature type="compositionally biased region" description="Low complexity" evidence="2">
    <location>
        <begin position="89"/>
        <end position="116"/>
    </location>
</feature>
<dbReference type="Gene3D" id="2.130.10.130">
    <property type="entry name" value="Integrin alpha, N-terminal"/>
    <property type="match status" value="3"/>
</dbReference>
<feature type="compositionally biased region" description="Low complexity" evidence="2">
    <location>
        <begin position="69"/>
        <end position="81"/>
    </location>
</feature>
<organism evidence="3 4">
    <name type="scientific">Nannocystis radixulma</name>
    <dbReference type="NCBI Taxonomy" id="2995305"/>
    <lineage>
        <taxon>Bacteria</taxon>
        <taxon>Pseudomonadati</taxon>
        <taxon>Myxococcota</taxon>
        <taxon>Polyangia</taxon>
        <taxon>Nannocystales</taxon>
        <taxon>Nannocystaceae</taxon>
        <taxon>Nannocystis</taxon>
    </lineage>
</organism>